<evidence type="ECO:0000313" key="3">
    <source>
        <dbReference type="Proteomes" id="UP001358417"/>
    </source>
</evidence>
<gene>
    <name evidence="2" type="ORF">LTR84_006835</name>
</gene>
<dbReference type="AlphaFoldDB" id="A0AAV9N026"/>
<feature type="region of interest" description="Disordered" evidence="1">
    <location>
        <begin position="20"/>
        <end position="112"/>
    </location>
</feature>
<organism evidence="2 3">
    <name type="scientific">Exophiala bonariae</name>
    <dbReference type="NCBI Taxonomy" id="1690606"/>
    <lineage>
        <taxon>Eukaryota</taxon>
        <taxon>Fungi</taxon>
        <taxon>Dikarya</taxon>
        <taxon>Ascomycota</taxon>
        <taxon>Pezizomycotina</taxon>
        <taxon>Eurotiomycetes</taxon>
        <taxon>Chaetothyriomycetidae</taxon>
        <taxon>Chaetothyriales</taxon>
        <taxon>Herpotrichiellaceae</taxon>
        <taxon>Exophiala</taxon>
    </lineage>
</organism>
<dbReference type="RefSeq" id="XP_064702875.1">
    <property type="nucleotide sequence ID" value="XM_064850393.1"/>
</dbReference>
<evidence type="ECO:0000313" key="2">
    <source>
        <dbReference type="EMBL" id="KAK5047313.1"/>
    </source>
</evidence>
<reference evidence="2 3" key="1">
    <citation type="submission" date="2023-08" db="EMBL/GenBank/DDBJ databases">
        <title>Black Yeasts Isolated from many extreme environments.</title>
        <authorList>
            <person name="Coleine C."/>
            <person name="Stajich J.E."/>
            <person name="Selbmann L."/>
        </authorList>
    </citation>
    <scope>NUCLEOTIDE SEQUENCE [LARGE SCALE GENOMIC DNA]</scope>
    <source>
        <strain evidence="2 3">CCFEE 5792</strain>
    </source>
</reference>
<dbReference type="GeneID" id="89975004"/>
<sequence>MSGALATNYFLEGYATQHRDAMRARAAAEGRTLSVENPESKRIQQQKSSLSSSQSQSQPSTTTTQHEQQQNNKTSWWSSKFNKGSSKSSSAKEQQQEADAKSLHSFSSGSSY</sequence>
<keyword evidence="3" id="KW-1185">Reference proteome</keyword>
<name>A0AAV9N026_9EURO</name>
<accession>A0AAV9N026</accession>
<proteinExistence type="predicted"/>
<comment type="caution">
    <text evidence="2">The sequence shown here is derived from an EMBL/GenBank/DDBJ whole genome shotgun (WGS) entry which is preliminary data.</text>
</comment>
<protein>
    <submittedName>
        <fullName evidence="2">Uncharacterized protein</fullName>
    </submittedName>
</protein>
<feature type="compositionally biased region" description="Low complexity" evidence="1">
    <location>
        <begin position="45"/>
        <end position="93"/>
    </location>
</feature>
<dbReference type="EMBL" id="JAVRRD010000026">
    <property type="protein sequence ID" value="KAK5047313.1"/>
    <property type="molecule type" value="Genomic_DNA"/>
</dbReference>
<dbReference type="Proteomes" id="UP001358417">
    <property type="component" value="Unassembled WGS sequence"/>
</dbReference>
<evidence type="ECO:0000256" key="1">
    <source>
        <dbReference type="SAM" id="MobiDB-lite"/>
    </source>
</evidence>